<keyword evidence="2" id="KW-1185">Reference proteome</keyword>
<organism evidence="1 2">
    <name type="scientific">Qipengyuania soli</name>
    <dbReference type="NCBI Taxonomy" id="2782568"/>
    <lineage>
        <taxon>Bacteria</taxon>
        <taxon>Pseudomonadati</taxon>
        <taxon>Pseudomonadota</taxon>
        <taxon>Alphaproteobacteria</taxon>
        <taxon>Sphingomonadales</taxon>
        <taxon>Erythrobacteraceae</taxon>
        <taxon>Qipengyuania</taxon>
    </lineage>
</organism>
<proteinExistence type="predicted"/>
<name>A0A7S8F2V8_9SPHN</name>
<evidence type="ECO:0008006" key="3">
    <source>
        <dbReference type="Google" id="ProtNLM"/>
    </source>
</evidence>
<dbReference type="RefSeq" id="WP_200980988.1">
    <property type="nucleotide sequence ID" value="NZ_CP064654.1"/>
</dbReference>
<reference evidence="1 2" key="1">
    <citation type="submission" date="2020-11" db="EMBL/GenBank/DDBJ databases">
        <title>The genome sequence of Erythrobacter sp. 6D36.</title>
        <authorList>
            <person name="Liu Y."/>
        </authorList>
    </citation>
    <scope>NUCLEOTIDE SEQUENCE [LARGE SCALE GENOMIC DNA]</scope>
    <source>
        <strain evidence="1 2">6D36</strain>
    </source>
</reference>
<dbReference type="EMBL" id="CP064654">
    <property type="protein sequence ID" value="QPC97978.1"/>
    <property type="molecule type" value="Genomic_DNA"/>
</dbReference>
<sequence>MLFADAGQYFTDGGLRLAFDAPTGTYHVTNPASTSFEIVERNPNYAPQAGDPWVVFIVGGYLSLNLRVSGGYSDSDLRYLYSNLITWSFGSSPSVALGTTAVGMPGPGLTSGSAIYEGRFEVESSRRVVYEGTPVPDMFDGTVQLVFDASANTARLTLVPSPSGDADPDSVTPVDLVWSAGASLFHQPDPASSTSLNYPVIGRFAGPAGQELIGGVRFEYTSKADGKTYEARGAFVAKK</sequence>
<gene>
    <name evidence="1" type="ORF">IRL76_08730</name>
</gene>
<dbReference type="AlphaFoldDB" id="A0A7S8F2V8"/>
<dbReference type="KEGG" id="qso:IRL76_08730"/>
<evidence type="ECO:0000313" key="1">
    <source>
        <dbReference type="EMBL" id="QPC97978.1"/>
    </source>
</evidence>
<evidence type="ECO:0000313" key="2">
    <source>
        <dbReference type="Proteomes" id="UP000594459"/>
    </source>
</evidence>
<protein>
    <recommendedName>
        <fullName evidence="3">Transferrin-binding protein B C-lobe/N-lobe beta barrel domain-containing protein</fullName>
    </recommendedName>
</protein>
<dbReference type="Proteomes" id="UP000594459">
    <property type="component" value="Chromosome"/>
</dbReference>
<accession>A0A7S8F2V8</accession>